<proteinExistence type="predicted"/>
<accession>A0ABP5HHX7</accession>
<gene>
    <name evidence="1" type="ORF">GCM10009801_33590</name>
</gene>
<evidence type="ECO:0000313" key="2">
    <source>
        <dbReference type="Proteomes" id="UP001500016"/>
    </source>
</evidence>
<name>A0ABP5HHX7_9ACTN</name>
<keyword evidence="2" id="KW-1185">Reference proteome</keyword>
<evidence type="ECO:0008006" key="3">
    <source>
        <dbReference type="Google" id="ProtNLM"/>
    </source>
</evidence>
<organism evidence="1 2">
    <name type="scientific">Streptomyces albiaxialis</name>
    <dbReference type="NCBI Taxonomy" id="329523"/>
    <lineage>
        <taxon>Bacteria</taxon>
        <taxon>Bacillati</taxon>
        <taxon>Actinomycetota</taxon>
        <taxon>Actinomycetes</taxon>
        <taxon>Kitasatosporales</taxon>
        <taxon>Streptomycetaceae</taxon>
        <taxon>Streptomyces</taxon>
    </lineage>
</organism>
<reference evidence="2" key="1">
    <citation type="journal article" date="2019" name="Int. J. Syst. Evol. Microbiol.">
        <title>The Global Catalogue of Microorganisms (GCM) 10K type strain sequencing project: providing services to taxonomists for standard genome sequencing and annotation.</title>
        <authorList>
            <consortium name="The Broad Institute Genomics Platform"/>
            <consortium name="The Broad Institute Genome Sequencing Center for Infectious Disease"/>
            <person name="Wu L."/>
            <person name="Ma J."/>
        </authorList>
    </citation>
    <scope>NUCLEOTIDE SEQUENCE [LARGE SCALE GENOMIC DNA]</scope>
    <source>
        <strain evidence="2">JCM 15478</strain>
    </source>
</reference>
<evidence type="ECO:0000313" key="1">
    <source>
        <dbReference type="EMBL" id="GAA2077466.1"/>
    </source>
</evidence>
<sequence>MSDYIGSGPYCYANSLAMVLGPGAPSPAVIETLTGSPFGAEMIGGTLPFFDPYGWDPETGLDDAIALLGRTCERTTGGTSDEALARLRDACARGPVLAGPLDMGLLLYHPGTPWGPMPGGSDHYVVVVEADGDTLVLHDPHGHPYATLPAADFVAAWRGDTVIYCDESYVMRAGFTVEREVAPRDALRAALPGAVAWLGGRTDRDVPPGTLGGAEAVEELARQLLEDRLAPGIHDMLAHFAVRVGVRRLADASTCLAELGLAAPADVLSGQARLLGAFQHPLVRGDAKSAAAVLHDLAPTYDQLRRTLPPKGTDH</sequence>
<protein>
    <recommendedName>
        <fullName evidence="3">Peptidase C39-like domain-containing protein</fullName>
    </recommendedName>
</protein>
<dbReference type="EMBL" id="BAAAPE010000008">
    <property type="protein sequence ID" value="GAA2077466.1"/>
    <property type="molecule type" value="Genomic_DNA"/>
</dbReference>
<dbReference type="RefSeq" id="WP_344528808.1">
    <property type="nucleotide sequence ID" value="NZ_BAAAPE010000008.1"/>
</dbReference>
<dbReference type="Proteomes" id="UP001500016">
    <property type="component" value="Unassembled WGS sequence"/>
</dbReference>
<comment type="caution">
    <text evidence="1">The sequence shown here is derived from an EMBL/GenBank/DDBJ whole genome shotgun (WGS) entry which is preliminary data.</text>
</comment>